<dbReference type="Pfam" id="PF00078">
    <property type="entry name" value="RVT_1"/>
    <property type="match status" value="1"/>
</dbReference>
<accession>A0A4Y2F8U4</accession>
<dbReference type="GO" id="GO:0071897">
    <property type="term" value="P:DNA biosynthetic process"/>
    <property type="evidence" value="ECO:0007669"/>
    <property type="project" value="UniProtKB-ARBA"/>
</dbReference>
<organism evidence="2 3">
    <name type="scientific">Araneus ventricosus</name>
    <name type="common">Orbweaver spider</name>
    <name type="synonym">Epeira ventricosa</name>
    <dbReference type="NCBI Taxonomy" id="182803"/>
    <lineage>
        <taxon>Eukaryota</taxon>
        <taxon>Metazoa</taxon>
        <taxon>Ecdysozoa</taxon>
        <taxon>Arthropoda</taxon>
        <taxon>Chelicerata</taxon>
        <taxon>Arachnida</taxon>
        <taxon>Araneae</taxon>
        <taxon>Araneomorphae</taxon>
        <taxon>Entelegynae</taxon>
        <taxon>Araneoidea</taxon>
        <taxon>Araneidae</taxon>
        <taxon>Araneus</taxon>
    </lineage>
</organism>
<sequence length="636" mass="73678">MDFFLSPDSTERSFETTKWSLDKIDFFEFKMYLSNFLDKCTEQSIDFEKSIEYIQNGLIEICFKTKRKSKNRVKKDAIWWNIDLEIQRSKTRALRRRFQATRDLALRTKRQIIYKLELAKYTRSILEAKKNSFRNFLKSIIKTNTFDSFYRLIKDNFNLLGDLKCIELVDGNFTTTFKQSMQTILFYHFPPLDHLQPRPVSFSDDFPAVSPEELRMVLKDINPNKAPGIDGLTHGVVCEIILTDLVRFTNIFNTCFERGIFPNCWKVTKVVLIPKEGKDLSQPSSYRPICLLPTWGKILDKVITQRLVYELETGQKLHCNQYGFRKGKSTALTMDHFLEFVKNAKTSKLVSLALSLGMSNAFNSVNWGDIIDCLIEDGISPYLVNIIKDFLSERKIIDRENNIENFYSKGIPQGSSLGPVLWLAITDRLLRRFEVLRDKNPYLHCTMFADDILLLSAETASYKFTRNLEAPIGVIETWTSDFGISFDIRLNWLSHFDEIKLRVINLQSKINRLSRATWGACSPGVKEIYKVAIEKLILYGAEIWYDGTARSNKKLLQIQRLALLKIAKNYTTVSTEALQILTGCEPLDLLAERVHLQFKMFNKDLKVTIGAKDYSSSDFDNVNTFEVPPWGCFPFY</sequence>
<dbReference type="CDD" id="cd01650">
    <property type="entry name" value="RT_nLTR_like"/>
    <property type="match status" value="1"/>
</dbReference>
<dbReference type="OrthoDB" id="415822at2759"/>
<keyword evidence="3" id="KW-1185">Reference proteome</keyword>
<gene>
    <name evidence="2" type="primary">R1A1-elementORF2_375</name>
    <name evidence="2" type="ORF">AVEN_9974_1</name>
</gene>
<dbReference type="AlphaFoldDB" id="A0A4Y2F8U4"/>
<dbReference type="InterPro" id="IPR043502">
    <property type="entry name" value="DNA/RNA_pol_sf"/>
</dbReference>
<reference evidence="2 3" key="1">
    <citation type="journal article" date="2019" name="Sci. Rep.">
        <title>Orb-weaving spider Araneus ventricosus genome elucidates the spidroin gene catalogue.</title>
        <authorList>
            <person name="Kono N."/>
            <person name="Nakamura H."/>
            <person name="Ohtoshi R."/>
            <person name="Moran D.A.P."/>
            <person name="Shinohara A."/>
            <person name="Yoshida Y."/>
            <person name="Fujiwara M."/>
            <person name="Mori M."/>
            <person name="Tomita M."/>
            <person name="Arakawa K."/>
        </authorList>
    </citation>
    <scope>NUCLEOTIDE SEQUENCE [LARGE SCALE GENOMIC DNA]</scope>
</reference>
<dbReference type="EMBL" id="BGPR01000847">
    <property type="protein sequence ID" value="GBM37692.1"/>
    <property type="molecule type" value="Genomic_DNA"/>
</dbReference>
<feature type="domain" description="Reverse transcriptase" evidence="1">
    <location>
        <begin position="254"/>
        <end position="508"/>
    </location>
</feature>
<dbReference type="InterPro" id="IPR000477">
    <property type="entry name" value="RT_dom"/>
</dbReference>
<proteinExistence type="predicted"/>
<evidence type="ECO:0000313" key="2">
    <source>
        <dbReference type="EMBL" id="GBM37692.1"/>
    </source>
</evidence>
<dbReference type="SUPFAM" id="SSF56672">
    <property type="entry name" value="DNA/RNA polymerases"/>
    <property type="match status" value="1"/>
</dbReference>
<dbReference type="PANTHER" id="PTHR19446">
    <property type="entry name" value="REVERSE TRANSCRIPTASES"/>
    <property type="match status" value="1"/>
</dbReference>
<comment type="caution">
    <text evidence="2">The sequence shown here is derived from an EMBL/GenBank/DDBJ whole genome shotgun (WGS) entry which is preliminary data.</text>
</comment>
<dbReference type="PROSITE" id="PS50878">
    <property type="entry name" value="RT_POL"/>
    <property type="match status" value="1"/>
</dbReference>
<dbReference type="Proteomes" id="UP000499080">
    <property type="component" value="Unassembled WGS sequence"/>
</dbReference>
<protein>
    <recommendedName>
        <fullName evidence="1">Reverse transcriptase domain-containing protein</fullName>
    </recommendedName>
</protein>
<evidence type="ECO:0000313" key="3">
    <source>
        <dbReference type="Proteomes" id="UP000499080"/>
    </source>
</evidence>
<name>A0A4Y2F8U4_ARAVE</name>
<evidence type="ECO:0000259" key="1">
    <source>
        <dbReference type="PROSITE" id="PS50878"/>
    </source>
</evidence>